<evidence type="ECO:0000256" key="5">
    <source>
        <dbReference type="ARBA" id="ARBA00022827"/>
    </source>
</evidence>
<evidence type="ECO:0000256" key="2">
    <source>
        <dbReference type="ARBA" id="ARBA00005179"/>
    </source>
</evidence>
<evidence type="ECO:0000313" key="10">
    <source>
        <dbReference type="RefSeq" id="XP_033456699.1"/>
    </source>
</evidence>
<dbReference type="OrthoDB" id="47494at2759"/>
<keyword evidence="4" id="KW-0285">Flavoprotein</keyword>
<dbReference type="GeneID" id="54363529"/>
<dbReference type="PANTHER" id="PTHR47178:SF4">
    <property type="entry name" value="FAD-DEPENDENT MONOOXYGENASE APTC"/>
    <property type="match status" value="1"/>
</dbReference>
<keyword evidence="6" id="KW-0560">Oxidoreductase</keyword>
<evidence type="ECO:0000259" key="8">
    <source>
        <dbReference type="Pfam" id="PF01494"/>
    </source>
</evidence>
<comment type="pathway">
    <text evidence="2">Secondary metabolite biosynthesis.</text>
</comment>
<feature type="domain" description="FAD-binding" evidence="8">
    <location>
        <begin position="298"/>
        <end position="338"/>
    </location>
</feature>
<dbReference type="Gene3D" id="3.50.50.60">
    <property type="entry name" value="FAD/NAD(P)-binding domain"/>
    <property type="match status" value="1"/>
</dbReference>
<evidence type="ECO:0000256" key="4">
    <source>
        <dbReference type="ARBA" id="ARBA00022630"/>
    </source>
</evidence>
<dbReference type="InterPro" id="IPR036188">
    <property type="entry name" value="FAD/NAD-bd_sf"/>
</dbReference>
<dbReference type="InterPro" id="IPR002938">
    <property type="entry name" value="FAD-bd"/>
</dbReference>
<dbReference type="GO" id="GO:0004497">
    <property type="term" value="F:monooxygenase activity"/>
    <property type="evidence" value="ECO:0007669"/>
    <property type="project" value="UniProtKB-KW"/>
</dbReference>
<dbReference type="SUPFAM" id="SSF51905">
    <property type="entry name" value="FAD/NAD(P)-binding domain"/>
    <property type="match status" value="1"/>
</dbReference>
<dbReference type="Proteomes" id="UP000504637">
    <property type="component" value="Unplaced"/>
</dbReference>
<name>A0A6J3LVG3_9PEZI</name>
<organism evidence="10">
    <name type="scientific">Dissoconium aciculare CBS 342.82</name>
    <dbReference type="NCBI Taxonomy" id="1314786"/>
    <lineage>
        <taxon>Eukaryota</taxon>
        <taxon>Fungi</taxon>
        <taxon>Dikarya</taxon>
        <taxon>Ascomycota</taxon>
        <taxon>Pezizomycotina</taxon>
        <taxon>Dothideomycetes</taxon>
        <taxon>Dothideomycetidae</taxon>
        <taxon>Mycosphaerellales</taxon>
        <taxon>Dissoconiaceae</taxon>
        <taxon>Dissoconium</taxon>
    </lineage>
</organism>
<evidence type="ECO:0000256" key="7">
    <source>
        <dbReference type="ARBA" id="ARBA00023033"/>
    </source>
</evidence>
<reference evidence="10" key="3">
    <citation type="submission" date="2025-08" db="UniProtKB">
        <authorList>
            <consortium name="RefSeq"/>
        </authorList>
    </citation>
    <scope>IDENTIFICATION</scope>
    <source>
        <strain evidence="10">CBS 342.82</strain>
    </source>
</reference>
<reference evidence="10" key="2">
    <citation type="submission" date="2020-04" db="EMBL/GenBank/DDBJ databases">
        <authorList>
            <consortium name="NCBI Genome Project"/>
        </authorList>
    </citation>
    <scope>NUCLEOTIDE SEQUENCE</scope>
    <source>
        <strain evidence="10">CBS 342.82</strain>
    </source>
</reference>
<keyword evidence="5" id="KW-0274">FAD</keyword>
<keyword evidence="7" id="KW-0503">Monooxygenase</keyword>
<protein>
    <submittedName>
        <fullName evidence="10">FAD/NAD(P)-binding domain-containing protein</fullName>
    </submittedName>
</protein>
<dbReference type="GO" id="GO:0071949">
    <property type="term" value="F:FAD binding"/>
    <property type="evidence" value="ECO:0007669"/>
    <property type="project" value="InterPro"/>
</dbReference>
<proteinExistence type="inferred from homology"/>
<dbReference type="AlphaFoldDB" id="A0A6J3LVG3"/>
<dbReference type="RefSeq" id="XP_033456699.1">
    <property type="nucleotide sequence ID" value="XM_033605729.1"/>
</dbReference>
<sequence length="380" mass="41939">MPPNNPRIAIVGAGLGGLTLSLFLKQRGITAVLYDRAKSAQRYNYGITLYASTYRPLLKLLSIDESAFRKQVAVDSQKDGAGRVADLEDRGLSDAIRCNRGRLEALLHDNLDVKWEKTLQSVQRASGGNEKTLKFEDGSTTIVDLLFGCDGPHSATRQSLLSSAKLQILPYAVYNGKRRIVEADVIERLLQHFQDSTLIQELHGNVRLEIGINDITASHLDLSYTFSRPAKQEGADPLHRPDRSLDASRTTPAELFDELKSLRNLEFPFNELFDPEKVRDDRLLHWLMRCIVLEKRDIDELGSQGIALIGDAAHATPILGGNGANMAISDALALGEAIGSDGFEGAVKFSKQQAPGQWTDHVQDSRKRIGAMHGVEKGRF</sequence>
<evidence type="ECO:0000256" key="1">
    <source>
        <dbReference type="ARBA" id="ARBA00001974"/>
    </source>
</evidence>
<evidence type="ECO:0000313" key="9">
    <source>
        <dbReference type="Proteomes" id="UP000504637"/>
    </source>
</evidence>
<gene>
    <name evidence="10" type="ORF">K489DRAFT_383912</name>
</gene>
<feature type="domain" description="FAD-binding" evidence="8">
    <location>
        <begin position="8"/>
        <end position="160"/>
    </location>
</feature>
<dbReference type="PRINTS" id="PR00420">
    <property type="entry name" value="RNGMNOXGNASE"/>
</dbReference>
<comment type="similarity">
    <text evidence="3">Belongs to the paxM FAD-dependent monooxygenase family.</text>
</comment>
<evidence type="ECO:0000256" key="3">
    <source>
        <dbReference type="ARBA" id="ARBA00007992"/>
    </source>
</evidence>
<dbReference type="Pfam" id="PF01494">
    <property type="entry name" value="FAD_binding_3"/>
    <property type="match status" value="2"/>
</dbReference>
<accession>A0A6J3LVG3</accession>
<reference evidence="10" key="1">
    <citation type="submission" date="2020-01" db="EMBL/GenBank/DDBJ databases">
        <authorList>
            <consortium name="DOE Joint Genome Institute"/>
            <person name="Haridas S."/>
            <person name="Albert R."/>
            <person name="Binder M."/>
            <person name="Bloem J."/>
            <person name="Labutti K."/>
            <person name="Salamov A."/>
            <person name="Andreopoulos B."/>
            <person name="Baker S.E."/>
            <person name="Barry K."/>
            <person name="Bills G."/>
            <person name="Bluhm B.H."/>
            <person name="Cannon C."/>
            <person name="Castanera R."/>
            <person name="Culley D.E."/>
            <person name="Daum C."/>
            <person name="Ezra D."/>
            <person name="Gonzalez J.B."/>
            <person name="Henrissat B."/>
            <person name="Kuo A."/>
            <person name="Liang C."/>
            <person name="Lipzen A."/>
            <person name="Lutzoni F."/>
            <person name="Magnuson J."/>
            <person name="Mondo S."/>
            <person name="Nolan M."/>
            <person name="Ohm R."/>
            <person name="Pangilinan J."/>
            <person name="Park H.-J."/>
            <person name="Ramirez L."/>
            <person name="Alfaro M."/>
            <person name="Sun H."/>
            <person name="Tritt A."/>
            <person name="Yoshinaga Y."/>
            <person name="Zwiers L.-H."/>
            <person name="Turgeon B.G."/>
            <person name="Goodwin S.B."/>
            <person name="Spatafora J.W."/>
            <person name="Crous P.W."/>
            <person name="Grigoriev I.V."/>
        </authorList>
    </citation>
    <scope>NUCLEOTIDE SEQUENCE</scope>
    <source>
        <strain evidence="10">CBS 342.82</strain>
    </source>
</reference>
<comment type="cofactor">
    <cofactor evidence="1">
        <name>FAD</name>
        <dbReference type="ChEBI" id="CHEBI:57692"/>
    </cofactor>
</comment>
<evidence type="ECO:0000256" key="6">
    <source>
        <dbReference type="ARBA" id="ARBA00023002"/>
    </source>
</evidence>
<dbReference type="PANTHER" id="PTHR47178">
    <property type="entry name" value="MONOOXYGENASE, FAD-BINDING"/>
    <property type="match status" value="1"/>
</dbReference>
<keyword evidence="9" id="KW-1185">Reference proteome</keyword>